<keyword evidence="7" id="KW-0067">ATP-binding</keyword>
<evidence type="ECO:0000313" key="12">
    <source>
        <dbReference type="EMBL" id="OUP53521.1"/>
    </source>
</evidence>
<dbReference type="PANTHER" id="PTHR30591:SF1">
    <property type="entry name" value="RECBCD ENZYME SUBUNIT RECC"/>
    <property type="match status" value="1"/>
</dbReference>
<dbReference type="EMBL" id="NFKK01000004">
    <property type="protein sequence ID" value="OUP53521.1"/>
    <property type="molecule type" value="Genomic_DNA"/>
</dbReference>
<evidence type="ECO:0000256" key="6">
    <source>
        <dbReference type="ARBA" id="ARBA00022839"/>
    </source>
</evidence>
<dbReference type="Gene3D" id="3.90.320.10">
    <property type="match status" value="1"/>
</dbReference>
<dbReference type="SUPFAM" id="SSF52980">
    <property type="entry name" value="Restriction endonuclease-like"/>
    <property type="match status" value="1"/>
</dbReference>
<comment type="caution">
    <text evidence="12">The sequence shown here is derived from an EMBL/GenBank/DDBJ whole genome shotgun (WGS) entry which is preliminary data.</text>
</comment>
<keyword evidence="1" id="KW-0540">Nuclease</keyword>
<proteinExistence type="predicted"/>
<keyword evidence="3" id="KW-0227">DNA damage</keyword>
<dbReference type="AlphaFoldDB" id="A0A1Y4LFA3"/>
<evidence type="ECO:0000256" key="5">
    <source>
        <dbReference type="ARBA" id="ARBA00022806"/>
    </source>
</evidence>
<evidence type="ECO:0000256" key="9">
    <source>
        <dbReference type="ARBA" id="ARBA00023204"/>
    </source>
</evidence>
<evidence type="ECO:0000256" key="2">
    <source>
        <dbReference type="ARBA" id="ARBA00022741"/>
    </source>
</evidence>
<keyword evidence="6" id="KW-0269">Exonuclease</keyword>
<evidence type="ECO:0000256" key="7">
    <source>
        <dbReference type="ARBA" id="ARBA00022840"/>
    </source>
</evidence>
<feature type="domain" description="PD-(D/E)XK endonuclease-like" evidence="10">
    <location>
        <begin position="743"/>
        <end position="1099"/>
    </location>
</feature>
<evidence type="ECO:0000256" key="8">
    <source>
        <dbReference type="ARBA" id="ARBA00023125"/>
    </source>
</evidence>
<evidence type="ECO:0000259" key="10">
    <source>
        <dbReference type="Pfam" id="PF12705"/>
    </source>
</evidence>
<dbReference type="InterPro" id="IPR027417">
    <property type="entry name" value="P-loop_NTPase"/>
</dbReference>
<name>A0A1Y4LFA3_9FIRM</name>
<dbReference type="InterPro" id="IPR011335">
    <property type="entry name" value="Restrct_endonuc-II-like"/>
</dbReference>
<gene>
    <name evidence="12" type="ORF">B5F17_05820</name>
</gene>
<keyword evidence="2" id="KW-0547">Nucleotide-binding</keyword>
<evidence type="ECO:0000313" key="13">
    <source>
        <dbReference type="Proteomes" id="UP000195897"/>
    </source>
</evidence>
<sequence>MRIVIGRSRSGKTAFLVNEIAQQAEKREGRQYLIVPELFSHAYERRLAAATGGHAARTAEVLSFTRLSGRIFAEVGGLAQTTLTAAGRLLTLHEAARRVQTSMEVYPGLTDRPELLREMLGVIDELKTCAQPPEAIFRAAQEMRAEGDDLLARKLTDLGALYTAYDRLCDETVPDPRDLLGRLADALPQSTVLDGAAIYIDSFASFTPQELRVIDRFLEKKLPLTVAIAADRREPDVFVSGCKTVTLLSRMAARHGQKAEVIDLGAAAPRPHDLAVLERVGLQAAAAPEPADGQSVHLVCASTPFEECTHAAALIRRMVRETGAHWRDFAVAARDGDSYAAALEMAMARYDVPIFLSEKADLLQKPPLALVTGALEAAANGLRYEDVFGCLKTGLCAADPDEIDQLENYVLTWRVRGGGWNKPWKNHPDGYGLALDEDAKARLDTLNELRERIISPFVTLQAALKHAQTAGDCVRALYAFLEAEDTAGRMTDRAQAHEAAGRLQLADEYRQLWEILVGAMEQTVWVCGDAPMTAARFSTLFHLVLSEYDVGAIPVSLDRVTCGAIDRVCSGQVKYLIVLGCNDGVLPKAPGPSAVLTETDRLALDGIGMTLSAFGAERMLMEQETIYKAIACPTEQLILSYHAAAADGSPCRPSYLIGAFRARLDGLTIQTADPDTDALEAPRPTAELACAALGDDRSPAACAALNHCADTELVRRAHRWSPARGPLHDREVIEGLYGKRLNLTASRVDKFYSCRFAFFMQYGLKAKQRKRADFAAPEAGTFIHFVLETVLQQLANEPGGVMAAEPRTIKKLLRAAVQTYIDETLGGLADKTARFQVLFRRLVKSVETILNNVLDELRASDFVPIDYELDFSRGGDLPPVTVQDDDVTVSLSGKVDRVDGYIQNGRLYLRVMDYKSGKKSFSLSDVWNGLNMQLIIYLYALQTEGLERYRAKLTGELNEIRPAGVLYVPVRDTIPDGERAQDDETLHALRERALRRSGLLSDDIDILEAMEKGLTGEGKFLPVKLKVAKPTKKNPEPTPELAAVSSVADLEKFGRLARYTQTKLLEMGRELLAGDVSADPCVQGNLPQCQFCDYRAACRFDESAGDQYRPLKKFKDSEVWDKLEGKDHDQVDK</sequence>
<dbReference type="RefSeq" id="WP_087371751.1">
    <property type="nucleotide sequence ID" value="NZ_NFKK01000004.1"/>
</dbReference>
<dbReference type="GO" id="GO:0006281">
    <property type="term" value="P:DNA repair"/>
    <property type="evidence" value="ECO:0007669"/>
    <property type="project" value="UniProtKB-KW"/>
</dbReference>
<feature type="domain" description="ATP-dependent helicase/deoxyribonuclease subunit B N-terminal" evidence="11">
    <location>
        <begin position="4"/>
        <end position="267"/>
    </location>
</feature>
<dbReference type="Pfam" id="PF21445">
    <property type="entry name" value="ADDB_N"/>
    <property type="match status" value="1"/>
</dbReference>
<dbReference type="GO" id="GO:0004386">
    <property type="term" value="F:helicase activity"/>
    <property type="evidence" value="ECO:0007669"/>
    <property type="project" value="UniProtKB-KW"/>
</dbReference>
<evidence type="ECO:0000259" key="11">
    <source>
        <dbReference type="Pfam" id="PF21445"/>
    </source>
</evidence>
<evidence type="ECO:0000256" key="3">
    <source>
        <dbReference type="ARBA" id="ARBA00022763"/>
    </source>
</evidence>
<dbReference type="GO" id="GO:0005524">
    <property type="term" value="F:ATP binding"/>
    <property type="evidence" value="ECO:0007669"/>
    <property type="project" value="UniProtKB-KW"/>
</dbReference>
<evidence type="ECO:0000256" key="1">
    <source>
        <dbReference type="ARBA" id="ARBA00022722"/>
    </source>
</evidence>
<keyword evidence="5" id="KW-0347">Helicase</keyword>
<dbReference type="GO" id="GO:0006310">
    <property type="term" value="P:DNA recombination"/>
    <property type="evidence" value="ECO:0007669"/>
    <property type="project" value="TreeGrafter"/>
</dbReference>
<dbReference type="Proteomes" id="UP000195897">
    <property type="component" value="Unassembled WGS sequence"/>
</dbReference>
<dbReference type="SUPFAM" id="SSF52540">
    <property type="entry name" value="P-loop containing nucleoside triphosphate hydrolases"/>
    <property type="match status" value="1"/>
</dbReference>
<dbReference type="Pfam" id="PF12705">
    <property type="entry name" value="PDDEXK_1"/>
    <property type="match status" value="1"/>
</dbReference>
<evidence type="ECO:0000256" key="4">
    <source>
        <dbReference type="ARBA" id="ARBA00022801"/>
    </source>
</evidence>
<dbReference type="InterPro" id="IPR049035">
    <property type="entry name" value="ADDB_N"/>
</dbReference>
<keyword evidence="4" id="KW-0378">Hydrolase</keyword>
<keyword evidence="8" id="KW-0238">DNA-binding</keyword>
<accession>A0A1Y4LFA3</accession>
<keyword evidence="9" id="KW-0234">DNA repair</keyword>
<dbReference type="GO" id="GO:0004527">
    <property type="term" value="F:exonuclease activity"/>
    <property type="evidence" value="ECO:0007669"/>
    <property type="project" value="UniProtKB-KW"/>
</dbReference>
<dbReference type="PANTHER" id="PTHR30591">
    <property type="entry name" value="RECBCD ENZYME SUBUNIT RECC"/>
    <property type="match status" value="1"/>
</dbReference>
<dbReference type="InterPro" id="IPR011604">
    <property type="entry name" value="PDDEXK-like_dom_sf"/>
</dbReference>
<dbReference type="Gene3D" id="3.40.50.300">
    <property type="entry name" value="P-loop containing nucleotide triphosphate hydrolases"/>
    <property type="match status" value="4"/>
</dbReference>
<organism evidence="12 13">
    <name type="scientific">Butyricicoccus pullicaecorum</name>
    <dbReference type="NCBI Taxonomy" id="501571"/>
    <lineage>
        <taxon>Bacteria</taxon>
        <taxon>Bacillati</taxon>
        <taxon>Bacillota</taxon>
        <taxon>Clostridia</taxon>
        <taxon>Eubacteriales</taxon>
        <taxon>Butyricicoccaceae</taxon>
        <taxon>Butyricicoccus</taxon>
    </lineage>
</organism>
<protein>
    <submittedName>
        <fullName evidence="12">Uncharacterized protein</fullName>
    </submittedName>
</protein>
<dbReference type="GO" id="GO:0003677">
    <property type="term" value="F:DNA binding"/>
    <property type="evidence" value="ECO:0007669"/>
    <property type="project" value="UniProtKB-KW"/>
</dbReference>
<reference evidence="13" key="1">
    <citation type="submission" date="2017-04" db="EMBL/GenBank/DDBJ databases">
        <title>Function of individual gut microbiota members based on whole genome sequencing of pure cultures obtained from chicken caecum.</title>
        <authorList>
            <person name="Medvecky M."/>
            <person name="Cejkova D."/>
            <person name="Polansky O."/>
            <person name="Karasova D."/>
            <person name="Kubasova T."/>
            <person name="Cizek A."/>
            <person name="Rychlik I."/>
        </authorList>
    </citation>
    <scope>NUCLEOTIDE SEQUENCE [LARGE SCALE GENOMIC DNA]</scope>
    <source>
        <strain evidence="13">An180</strain>
    </source>
</reference>
<dbReference type="InterPro" id="IPR038726">
    <property type="entry name" value="PDDEXK_AddAB-type"/>
</dbReference>